<feature type="region of interest" description="Disordered" evidence="1">
    <location>
        <begin position="116"/>
        <end position="174"/>
    </location>
</feature>
<feature type="signal peptide" evidence="2">
    <location>
        <begin position="1"/>
        <end position="33"/>
    </location>
</feature>
<feature type="compositionally biased region" description="Polar residues" evidence="1">
    <location>
        <begin position="120"/>
        <end position="144"/>
    </location>
</feature>
<protein>
    <submittedName>
        <fullName evidence="4">Nitrilotriacetate monooxygenase component A domain protein</fullName>
    </submittedName>
</protein>
<feature type="compositionally biased region" description="Low complexity" evidence="1">
    <location>
        <begin position="145"/>
        <end position="172"/>
    </location>
</feature>
<reference evidence="4" key="1">
    <citation type="submission" date="2014-01" db="EMBL/GenBank/DDBJ databases">
        <authorList>
            <person name="Brown-Elliot B."/>
            <person name="Wallace R."/>
            <person name="Lenaerts A."/>
            <person name="Ordway D."/>
            <person name="DeGroote M.A."/>
            <person name="Parker T."/>
            <person name="Sizemore C."/>
            <person name="Tallon L.J."/>
            <person name="Sadzewicz L.K."/>
            <person name="Sengamalay N."/>
            <person name="Fraser C.M."/>
            <person name="Hine E."/>
            <person name="Shefchek K.A."/>
            <person name="Das S.P."/>
            <person name="Tettelin H."/>
        </authorList>
    </citation>
    <scope>NUCLEOTIDE SEQUENCE [LARGE SCALE GENOMIC DNA]</scope>
    <source>
        <strain evidence="4">4042</strain>
    </source>
</reference>
<dbReference type="NCBIfam" id="TIGR04529">
    <property type="entry name" value="MTB_hemophore"/>
    <property type="match status" value="1"/>
</dbReference>
<accession>X8DJ78</accession>
<evidence type="ECO:0000256" key="2">
    <source>
        <dbReference type="SAM" id="SignalP"/>
    </source>
</evidence>
<keyword evidence="4" id="KW-0560">Oxidoreductase</keyword>
<feature type="chain" id="PRO_5004984016" evidence="2">
    <location>
        <begin position="34"/>
        <end position="255"/>
    </location>
</feature>
<keyword evidence="2" id="KW-0732">Signal</keyword>
<dbReference type="InterPro" id="IPR038378">
    <property type="entry name" value="MHB_sf"/>
</dbReference>
<evidence type="ECO:0000259" key="3">
    <source>
        <dbReference type="Pfam" id="PF16525"/>
    </source>
</evidence>
<comment type="caution">
    <text evidence="4">The sequence shown here is derived from an EMBL/GenBank/DDBJ whole genome shotgun (WGS) entry which is preliminary data.</text>
</comment>
<feature type="compositionally biased region" description="Low complexity" evidence="1">
    <location>
        <begin position="85"/>
        <end position="95"/>
    </location>
</feature>
<proteinExistence type="predicted"/>
<dbReference type="InterPro" id="IPR032407">
    <property type="entry name" value="MHB"/>
</dbReference>
<dbReference type="GO" id="GO:0020037">
    <property type="term" value="F:heme binding"/>
    <property type="evidence" value="ECO:0007669"/>
    <property type="project" value="InterPro"/>
</dbReference>
<organism evidence="4">
    <name type="scientific">Mycobacterium xenopi 4042</name>
    <dbReference type="NCBI Taxonomy" id="1299334"/>
    <lineage>
        <taxon>Bacteria</taxon>
        <taxon>Bacillati</taxon>
        <taxon>Actinomycetota</taxon>
        <taxon>Actinomycetes</taxon>
        <taxon>Mycobacteriales</taxon>
        <taxon>Mycobacteriaceae</taxon>
        <taxon>Mycobacterium</taxon>
    </lineage>
</organism>
<dbReference type="Gene3D" id="1.20.20.20">
    <property type="entry name" value="Haemophore, haem-binding domain"/>
    <property type="match status" value="1"/>
</dbReference>
<dbReference type="GO" id="GO:0004497">
    <property type="term" value="F:monooxygenase activity"/>
    <property type="evidence" value="ECO:0007669"/>
    <property type="project" value="UniProtKB-KW"/>
</dbReference>
<feature type="region of interest" description="Disordered" evidence="1">
    <location>
        <begin position="208"/>
        <end position="255"/>
    </location>
</feature>
<name>X8DJ78_MYCXE</name>
<dbReference type="EMBL" id="JAOB01000013">
    <property type="protein sequence ID" value="EUA68682.1"/>
    <property type="molecule type" value="Genomic_DNA"/>
</dbReference>
<evidence type="ECO:0000256" key="1">
    <source>
        <dbReference type="SAM" id="MobiDB-lite"/>
    </source>
</evidence>
<dbReference type="AlphaFoldDB" id="X8DJ78"/>
<feature type="domain" description="Haemophore haem-binding" evidence="3">
    <location>
        <begin position="35"/>
        <end position="83"/>
    </location>
</feature>
<evidence type="ECO:0000313" key="4">
    <source>
        <dbReference type="EMBL" id="EUA68682.1"/>
    </source>
</evidence>
<feature type="region of interest" description="Disordered" evidence="1">
    <location>
        <begin position="66"/>
        <end position="104"/>
    </location>
</feature>
<dbReference type="Pfam" id="PF16525">
    <property type="entry name" value="MHB"/>
    <property type="match status" value="1"/>
</dbReference>
<keyword evidence="4" id="KW-0503">Monooxygenase</keyword>
<gene>
    <name evidence="4" type="ORF">I553_1870</name>
</gene>
<sequence>MKSSGKTLRRRVTGACLLGSAAATMIVAPTATAAPDCSPAAVNNTVSSATGTARQYLDAHPDANDAVTSAFSKPRPQAAADLRATSPPTRSSTTTCEASSRRSVTRSVSATHRCCHRSCSRPTTNSWPVNPASRITASSSQLSHSVRTTSTKSSASSNNSSTSDDPSRRPNSAASCAVALTAGCRRDARGNQHDVRAPGEPARVDCLAPSGLGHQGVIDGEKVQQPSLRGGRIGGQRRPPGLRMPPITVERDAQV</sequence>